<name>A0ACD5TUG5_AVESA</name>
<sequence>MSSSSHTSSSTGTMTSGSLLSTSSMAVSTTVLPTASPASQAVNVASVKTHVSIILNLQASNFSKWSMLMDVLLGKYELTGHISTNTPAADRTAEWIRQDYIVCSWLYGSISDDILDIIMSRDQTTYEAYALIRNLFLDNQLTRAVYLEAEFRALVQGDLTITAYCHKLKALSDALRDVGQPVNDQTLVLTCLRGLNPRFADITTLVTMQVPAPTFLQTRSLLLLRENQLAHSHPSPQVALYGNTAGSASIGGNSSGGGGGSNGRWQKKKKNGTGSTGPSPAFPDPWICFNPYTGQTQQMQPTWRPASTPPPPPGAPSAGGLGLLGPRPAGRSPSTWVPPGQQAYTTQLVPLHGQAFGVNPPPPATPYTPYGSGAQGTGAPAWDCSALIVALNNTAGSSNTGGWVMDSGATSHMVSDPGIISFPTPSTSSSHVTIGNGLSLPFSTTGSTTLSTPSRTFT</sequence>
<protein>
    <submittedName>
        <fullName evidence="1">Uncharacterized protein</fullName>
    </submittedName>
</protein>
<evidence type="ECO:0000313" key="2">
    <source>
        <dbReference type="Proteomes" id="UP001732700"/>
    </source>
</evidence>
<keyword evidence="2" id="KW-1185">Reference proteome</keyword>
<evidence type="ECO:0000313" key="1">
    <source>
        <dbReference type="EnsemblPlants" id="AVESA.00010b.r2.1DG0127100.1.CDS.1"/>
    </source>
</evidence>
<dbReference type="EnsemblPlants" id="AVESA.00010b.r2.1DG0127100.1">
    <property type="protein sequence ID" value="AVESA.00010b.r2.1DG0127100.1.CDS.1"/>
    <property type="gene ID" value="AVESA.00010b.r2.1DG0127100"/>
</dbReference>
<reference evidence="1" key="2">
    <citation type="submission" date="2025-09" db="UniProtKB">
        <authorList>
            <consortium name="EnsemblPlants"/>
        </authorList>
    </citation>
    <scope>IDENTIFICATION</scope>
</reference>
<organism evidence="1 2">
    <name type="scientific">Avena sativa</name>
    <name type="common">Oat</name>
    <dbReference type="NCBI Taxonomy" id="4498"/>
    <lineage>
        <taxon>Eukaryota</taxon>
        <taxon>Viridiplantae</taxon>
        <taxon>Streptophyta</taxon>
        <taxon>Embryophyta</taxon>
        <taxon>Tracheophyta</taxon>
        <taxon>Spermatophyta</taxon>
        <taxon>Magnoliopsida</taxon>
        <taxon>Liliopsida</taxon>
        <taxon>Poales</taxon>
        <taxon>Poaceae</taxon>
        <taxon>BOP clade</taxon>
        <taxon>Pooideae</taxon>
        <taxon>Poodae</taxon>
        <taxon>Poeae</taxon>
        <taxon>Poeae Chloroplast Group 1 (Aveneae type)</taxon>
        <taxon>Aveninae</taxon>
        <taxon>Avena</taxon>
    </lineage>
</organism>
<dbReference type="Proteomes" id="UP001732700">
    <property type="component" value="Chromosome 1D"/>
</dbReference>
<proteinExistence type="predicted"/>
<reference evidence="1" key="1">
    <citation type="submission" date="2021-05" db="EMBL/GenBank/DDBJ databases">
        <authorList>
            <person name="Scholz U."/>
            <person name="Mascher M."/>
            <person name="Fiebig A."/>
        </authorList>
    </citation>
    <scope>NUCLEOTIDE SEQUENCE [LARGE SCALE GENOMIC DNA]</scope>
</reference>
<accession>A0ACD5TUG5</accession>